<sequence length="79" mass="8993">MAIYNLPVLFCSVFLLYFLTFFLDFKFFLNDRLTIKTVATINVVLRKGSGRAKINNSIKLPPLPITHYPLPNPKACGFV</sequence>
<evidence type="ECO:0000313" key="1">
    <source>
        <dbReference type="EMBL" id="MTJ44096.1"/>
    </source>
</evidence>
<gene>
    <name evidence="1" type="ORF">FJR39_13270</name>
</gene>
<proteinExistence type="predicted"/>
<accession>A0ACC7S7C4</accession>
<evidence type="ECO:0000313" key="2">
    <source>
        <dbReference type="Proteomes" id="UP001517388"/>
    </source>
</evidence>
<organism evidence="1 2">
    <name type="scientific">Dolichospermum flos-aquae UHCC 0037</name>
    <dbReference type="NCBI Taxonomy" id="2590026"/>
    <lineage>
        <taxon>Bacteria</taxon>
        <taxon>Bacillati</taxon>
        <taxon>Cyanobacteriota</taxon>
        <taxon>Cyanophyceae</taxon>
        <taxon>Nostocales</taxon>
        <taxon>Aphanizomenonaceae</taxon>
        <taxon>Dolichospermum</taxon>
    </lineage>
</organism>
<dbReference type="Proteomes" id="UP001517388">
    <property type="component" value="Unassembled WGS sequence"/>
</dbReference>
<dbReference type="EMBL" id="VILF01000003">
    <property type="protein sequence ID" value="MTJ44096.1"/>
    <property type="molecule type" value="Genomic_DNA"/>
</dbReference>
<comment type="caution">
    <text evidence="1">The sequence shown here is derived from an EMBL/GenBank/DDBJ whole genome shotgun (WGS) entry which is preliminary data.</text>
</comment>
<reference evidence="2" key="1">
    <citation type="journal article" date="2020" name="Toxins">
        <title>Phylogenomic Analysis of Secondary Metabolism in the Toxic Cyanobacterial Genera Anabaena, Dolichospermum and Aphanizomenon.</title>
        <authorList>
            <person name="Oesterholm J."/>
            <person name="Popin R.V."/>
            <person name="Fewer D.P."/>
            <person name="Sivonen K."/>
        </authorList>
    </citation>
    <scope>NUCLEOTIDE SEQUENCE [LARGE SCALE GENOMIC DNA]</scope>
    <source>
        <strain evidence="2">UHCC 0037</strain>
    </source>
</reference>
<keyword evidence="2" id="KW-1185">Reference proteome</keyword>
<protein>
    <submittedName>
        <fullName evidence="1">Uncharacterized protein</fullName>
    </submittedName>
</protein>
<name>A0ACC7S7C4_DOLFA</name>